<dbReference type="PANTHER" id="PTHR43669:SF3">
    <property type="entry name" value="ALCOHOL DEHYDROGENASE, PUTATIVE (AFU_ORTHOLOGUE AFUA_3G03445)-RELATED"/>
    <property type="match status" value="1"/>
</dbReference>
<dbReference type="GO" id="GO:0016491">
    <property type="term" value="F:oxidoreductase activity"/>
    <property type="evidence" value="ECO:0007669"/>
    <property type="project" value="UniProtKB-KW"/>
</dbReference>
<dbReference type="Pfam" id="PF00106">
    <property type="entry name" value="adh_short"/>
    <property type="match status" value="1"/>
</dbReference>
<comment type="similarity">
    <text evidence="1">Belongs to the short-chain dehydrogenases/reductases (SDR) family.</text>
</comment>
<dbReference type="InterPro" id="IPR002347">
    <property type="entry name" value="SDR_fam"/>
</dbReference>
<evidence type="ECO:0008006" key="5">
    <source>
        <dbReference type="Google" id="ProtNLM"/>
    </source>
</evidence>
<protein>
    <recommendedName>
        <fullName evidence="5">NAD(P)-binding protein</fullName>
    </recommendedName>
</protein>
<reference evidence="3 4" key="1">
    <citation type="submission" date="2016-03" db="EMBL/GenBank/DDBJ databases">
        <title>Comparative genomics of Pseudogymnoascus destructans, the fungus causing white-nose syndrome of bats.</title>
        <authorList>
            <person name="Palmer J.M."/>
            <person name="Drees K.P."/>
            <person name="Foster J.T."/>
            <person name="Lindner D.L."/>
        </authorList>
    </citation>
    <scope>NUCLEOTIDE SEQUENCE [LARGE SCALE GENOMIC DNA]</scope>
    <source>
        <strain evidence="3 4">UAMH 10579</strain>
    </source>
</reference>
<dbReference type="AlphaFoldDB" id="A0A1B8G7C9"/>
<evidence type="ECO:0000313" key="4">
    <source>
        <dbReference type="Proteomes" id="UP000091956"/>
    </source>
</evidence>
<dbReference type="InterPro" id="IPR036291">
    <property type="entry name" value="NAD(P)-bd_dom_sf"/>
</dbReference>
<organism evidence="3 4">
    <name type="scientific">Pseudogymnoascus verrucosus</name>
    <dbReference type="NCBI Taxonomy" id="342668"/>
    <lineage>
        <taxon>Eukaryota</taxon>
        <taxon>Fungi</taxon>
        <taxon>Dikarya</taxon>
        <taxon>Ascomycota</taxon>
        <taxon>Pezizomycotina</taxon>
        <taxon>Leotiomycetes</taxon>
        <taxon>Thelebolales</taxon>
        <taxon>Thelebolaceae</taxon>
        <taxon>Pseudogymnoascus</taxon>
    </lineage>
</organism>
<evidence type="ECO:0000256" key="1">
    <source>
        <dbReference type="ARBA" id="ARBA00006484"/>
    </source>
</evidence>
<proteinExistence type="inferred from homology"/>
<dbReference type="Gene3D" id="3.40.50.720">
    <property type="entry name" value="NAD(P)-binding Rossmann-like Domain"/>
    <property type="match status" value="1"/>
</dbReference>
<dbReference type="PANTHER" id="PTHR43669">
    <property type="entry name" value="5-KETO-D-GLUCONATE 5-REDUCTASE"/>
    <property type="match status" value="1"/>
</dbReference>
<gene>
    <name evidence="3" type="ORF">VE01_10238</name>
</gene>
<sequence length="247" mass="27152">MPLKSNRSIIIVGAGPFISRSLCQYLASQNWRIVLISRTEHKLQTYATETANIYPSAPQVLTRTADASSPSRLLSALDWAASQLGGKVDVLCYNAAVIAESDLMSLTPEAFTADFQIAAIGVLIAGQWFSKHANKDYISGGEYPLFLVTGGILDKNPIPSYSSLSATKSASQNLTQQFSQVLIREYSILVGQPLVVHPIIPKEGGGWLTKSDPEVIVREIFQPFLEAREAIGENDDGIREWIRDRVW</sequence>
<dbReference type="GeneID" id="28843624"/>
<keyword evidence="2" id="KW-0560">Oxidoreductase</keyword>
<evidence type="ECO:0000256" key="2">
    <source>
        <dbReference type="ARBA" id="ARBA00023002"/>
    </source>
</evidence>
<keyword evidence="4" id="KW-1185">Reference proteome</keyword>
<dbReference type="SUPFAM" id="SSF51735">
    <property type="entry name" value="NAD(P)-binding Rossmann-fold domains"/>
    <property type="match status" value="1"/>
</dbReference>
<name>A0A1B8G7C9_9PEZI</name>
<accession>A0A1B8G7C9</accession>
<dbReference type="EMBL" id="KV460282">
    <property type="protein sequence ID" value="OBT91721.1"/>
    <property type="molecule type" value="Genomic_DNA"/>
</dbReference>
<reference evidence="4" key="2">
    <citation type="journal article" date="2018" name="Nat. Commun.">
        <title>Extreme sensitivity to ultraviolet light in the fungal pathogen causing white-nose syndrome of bats.</title>
        <authorList>
            <person name="Palmer J.M."/>
            <person name="Drees K.P."/>
            <person name="Foster J.T."/>
            <person name="Lindner D.L."/>
        </authorList>
    </citation>
    <scope>NUCLEOTIDE SEQUENCE [LARGE SCALE GENOMIC DNA]</scope>
    <source>
        <strain evidence="4">UAMH 10579</strain>
    </source>
</reference>
<dbReference type="Proteomes" id="UP000091956">
    <property type="component" value="Unassembled WGS sequence"/>
</dbReference>
<dbReference type="OrthoDB" id="5336600at2759"/>
<dbReference type="CDD" id="cd05233">
    <property type="entry name" value="SDR_c"/>
    <property type="match status" value="1"/>
</dbReference>
<evidence type="ECO:0000313" key="3">
    <source>
        <dbReference type="EMBL" id="OBT91721.1"/>
    </source>
</evidence>
<dbReference type="RefSeq" id="XP_018125454.1">
    <property type="nucleotide sequence ID" value="XM_018279641.2"/>
</dbReference>